<comment type="caution">
    <text evidence="2">The sequence shown here is derived from an EMBL/GenBank/DDBJ whole genome shotgun (WGS) entry which is preliminary data.</text>
</comment>
<evidence type="ECO:0000313" key="2">
    <source>
        <dbReference type="EMBL" id="KAF2436437.1"/>
    </source>
</evidence>
<keyword evidence="3" id="KW-1185">Reference proteome</keyword>
<dbReference type="OrthoDB" id="3679320at2759"/>
<dbReference type="Proteomes" id="UP000800235">
    <property type="component" value="Unassembled WGS sequence"/>
</dbReference>
<feature type="signal peptide" evidence="1">
    <location>
        <begin position="1"/>
        <end position="20"/>
    </location>
</feature>
<evidence type="ECO:0000313" key="3">
    <source>
        <dbReference type="Proteomes" id="UP000800235"/>
    </source>
</evidence>
<dbReference type="EMBL" id="MU007010">
    <property type="protein sequence ID" value="KAF2436437.1"/>
    <property type="molecule type" value="Genomic_DNA"/>
</dbReference>
<organism evidence="2 3">
    <name type="scientific">Tothia fuscella</name>
    <dbReference type="NCBI Taxonomy" id="1048955"/>
    <lineage>
        <taxon>Eukaryota</taxon>
        <taxon>Fungi</taxon>
        <taxon>Dikarya</taxon>
        <taxon>Ascomycota</taxon>
        <taxon>Pezizomycotina</taxon>
        <taxon>Dothideomycetes</taxon>
        <taxon>Pleosporomycetidae</taxon>
        <taxon>Venturiales</taxon>
        <taxon>Cylindrosympodiaceae</taxon>
        <taxon>Tothia</taxon>
    </lineage>
</organism>
<reference evidence="2" key="1">
    <citation type="journal article" date="2020" name="Stud. Mycol.">
        <title>101 Dothideomycetes genomes: a test case for predicting lifestyles and emergence of pathogens.</title>
        <authorList>
            <person name="Haridas S."/>
            <person name="Albert R."/>
            <person name="Binder M."/>
            <person name="Bloem J."/>
            <person name="Labutti K."/>
            <person name="Salamov A."/>
            <person name="Andreopoulos B."/>
            <person name="Baker S."/>
            <person name="Barry K."/>
            <person name="Bills G."/>
            <person name="Bluhm B."/>
            <person name="Cannon C."/>
            <person name="Castanera R."/>
            <person name="Culley D."/>
            <person name="Daum C."/>
            <person name="Ezra D."/>
            <person name="Gonzalez J."/>
            <person name="Henrissat B."/>
            <person name="Kuo A."/>
            <person name="Liang C."/>
            <person name="Lipzen A."/>
            <person name="Lutzoni F."/>
            <person name="Magnuson J."/>
            <person name="Mondo S."/>
            <person name="Nolan M."/>
            <person name="Ohm R."/>
            <person name="Pangilinan J."/>
            <person name="Park H.-J."/>
            <person name="Ramirez L."/>
            <person name="Alfaro M."/>
            <person name="Sun H."/>
            <person name="Tritt A."/>
            <person name="Yoshinaga Y."/>
            <person name="Zwiers L.-H."/>
            <person name="Turgeon B."/>
            <person name="Goodwin S."/>
            <person name="Spatafora J."/>
            <person name="Crous P."/>
            <person name="Grigoriev I."/>
        </authorList>
    </citation>
    <scope>NUCLEOTIDE SEQUENCE</scope>
    <source>
        <strain evidence="2">CBS 130266</strain>
    </source>
</reference>
<proteinExistence type="predicted"/>
<accession>A0A9P4P3A1</accession>
<gene>
    <name evidence="2" type="ORF">EJ08DRAFT_146991</name>
</gene>
<name>A0A9P4P3A1_9PEZI</name>
<keyword evidence="1" id="KW-0732">Signal</keyword>
<protein>
    <submittedName>
        <fullName evidence="2">Uncharacterized protein</fullName>
    </submittedName>
</protein>
<dbReference type="AlphaFoldDB" id="A0A9P4P3A1"/>
<feature type="chain" id="PRO_5040273052" evidence="1">
    <location>
        <begin position="21"/>
        <end position="267"/>
    </location>
</feature>
<sequence length="267" mass="29420">MPSLLLLGLIAALPFTQTSAFPNILTRDNYTPKEHLVLGDCGIGKIKPGESTSRQMFYFTGWPWATGSVWAKPMMVANVAWDGSYPWRPSGVSAKFPNGDIFTAQINKPNVADGGDTVGSASHTYDSHPFECYPYHKDGLYTLDDGTKCSAAYVCYHNIDDPKPLPPPEQPELVYMAYKEKIKLMGSWTANDIFKLANFTGANYCDDEVKHKLEGANEAGGPACTVNFICGPQHAQKMVSAMSAIVSARSEFLSQENEKIIINFRQF</sequence>
<evidence type="ECO:0000256" key="1">
    <source>
        <dbReference type="SAM" id="SignalP"/>
    </source>
</evidence>